<accession>A0AAE0EM64</accession>
<evidence type="ECO:0000313" key="7">
    <source>
        <dbReference type="EMBL" id="KAK3232837.1"/>
    </source>
</evidence>
<feature type="domain" description="2-oxoacid dehydrogenase acyltransferase catalytic" evidence="6">
    <location>
        <begin position="481"/>
        <end position="571"/>
    </location>
</feature>
<dbReference type="PANTHER" id="PTHR43178">
    <property type="entry name" value="DIHYDROLIPOAMIDE ACETYLTRANSFERASE COMPONENT OF PYRUVATE DEHYDROGENASE COMPLEX"/>
    <property type="match status" value="1"/>
</dbReference>
<dbReference type="GO" id="GO:0031405">
    <property type="term" value="F:lipoic acid binding"/>
    <property type="evidence" value="ECO:0007669"/>
    <property type="project" value="TreeGrafter"/>
</dbReference>
<proteinExistence type="predicted"/>
<evidence type="ECO:0000259" key="6">
    <source>
        <dbReference type="Pfam" id="PF00198"/>
    </source>
</evidence>
<dbReference type="SUPFAM" id="SSF52777">
    <property type="entry name" value="CoA-dependent acyltransferases"/>
    <property type="match status" value="1"/>
</dbReference>
<dbReference type="InterPro" id="IPR023213">
    <property type="entry name" value="CAT-like_dom_sf"/>
</dbReference>
<dbReference type="AlphaFoldDB" id="A0AAE0EM64"/>
<evidence type="ECO:0000313" key="8">
    <source>
        <dbReference type="Proteomes" id="UP001190700"/>
    </source>
</evidence>
<comment type="cofactor">
    <cofactor evidence="1">
        <name>(R)-lipoate</name>
        <dbReference type="ChEBI" id="CHEBI:83088"/>
    </cofactor>
</comment>
<feature type="region of interest" description="Disordered" evidence="5">
    <location>
        <begin position="182"/>
        <end position="201"/>
    </location>
</feature>
<organism evidence="7 8">
    <name type="scientific">Cymbomonas tetramitiformis</name>
    <dbReference type="NCBI Taxonomy" id="36881"/>
    <lineage>
        <taxon>Eukaryota</taxon>
        <taxon>Viridiplantae</taxon>
        <taxon>Chlorophyta</taxon>
        <taxon>Pyramimonadophyceae</taxon>
        <taxon>Pyramimonadales</taxon>
        <taxon>Pyramimonadaceae</taxon>
        <taxon>Cymbomonas</taxon>
    </lineage>
</organism>
<dbReference type="InterPro" id="IPR001078">
    <property type="entry name" value="2-oxoacid_DH_actylTfrase"/>
</dbReference>
<evidence type="ECO:0000256" key="1">
    <source>
        <dbReference type="ARBA" id="ARBA00001938"/>
    </source>
</evidence>
<dbReference type="Gene3D" id="3.30.559.10">
    <property type="entry name" value="Chloramphenicol acetyltransferase-like domain"/>
    <property type="match status" value="1"/>
</dbReference>
<keyword evidence="3" id="KW-0012">Acyltransferase</keyword>
<feature type="compositionally biased region" description="Polar residues" evidence="5">
    <location>
        <begin position="134"/>
        <end position="149"/>
    </location>
</feature>
<sequence>MTEEKSWCFTSTNGLDRSFSHVDHALAQASKFLQKQTSGQSGRVTHSQTERRAPITDHTLFRASTVLAMAPEVSVLSPEVSVGFSDPGTSLLSRFEDAAPPSAELPAPLHRENLPPLRQPGVVQLSVRSRRPASSRTFSPSATKTTVSSRRQKAIEAGGGLDYSLSLDEFVHNVVEKAQNATSCRSMSTRRNKVPESGMPGLPTLASVAGSVPMRSVAVQAAPTQHQRYYFPDEQALGENKSDRHFFKYFDVTLPNQEVIDTMPTSLRVDHMPEWMLKQSEQWLDHRLYFIDYPHEDKVKKEPVAWPECAGLRSAPRKIMDPHVNLWLEETAAERQALVVFCQYVAKVKPRAYVDEQHISTLRAGLIMFLSSLIQEGAKDGIEQLKAKAAHQSQEMNATLKKELDKMTNIMVMKEKEGNVKNVASSMMAAMVRHKNSRLKESSQKLKEGLEEQLRDQMPGGDGCEALDSGLERPQMPRCGQDLTGGTLTVSNIGSIGGTYATPILNIPEVAIVAMGRTRQVPVVGAGGALTTGSVMQVSWSADHRAVDGATVASFCQEWKRLLEEPEQLLMHLK</sequence>
<keyword evidence="8" id="KW-1185">Reference proteome</keyword>
<evidence type="ECO:0000256" key="2">
    <source>
        <dbReference type="ARBA" id="ARBA00022679"/>
    </source>
</evidence>
<protein>
    <submittedName>
        <fullName evidence="7">Dihydrolipoamide acetyltransferase</fullName>
    </submittedName>
</protein>
<keyword evidence="2" id="KW-0808">Transferase</keyword>
<dbReference type="EMBL" id="LGRX02035875">
    <property type="protein sequence ID" value="KAK3232837.1"/>
    <property type="molecule type" value="Genomic_DNA"/>
</dbReference>
<reference evidence="7 8" key="1">
    <citation type="journal article" date="2015" name="Genome Biol. Evol.">
        <title>Comparative Genomics of a Bacterivorous Green Alga Reveals Evolutionary Causalities and Consequences of Phago-Mixotrophic Mode of Nutrition.</title>
        <authorList>
            <person name="Burns J.A."/>
            <person name="Paasch A."/>
            <person name="Narechania A."/>
            <person name="Kim E."/>
        </authorList>
    </citation>
    <scope>NUCLEOTIDE SEQUENCE [LARGE SCALE GENOMIC DNA]</scope>
    <source>
        <strain evidence="7 8">PLY_AMNH</strain>
    </source>
</reference>
<comment type="caution">
    <text evidence="7">The sequence shown here is derived from an EMBL/GenBank/DDBJ whole genome shotgun (WGS) entry which is preliminary data.</text>
</comment>
<dbReference type="Proteomes" id="UP001190700">
    <property type="component" value="Unassembled WGS sequence"/>
</dbReference>
<feature type="region of interest" description="Disordered" evidence="5">
    <location>
        <begin position="128"/>
        <end position="149"/>
    </location>
</feature>
<dbReference type="GO" id="GO:0016407">
    <property type="term" value="F:acetyltransferase activity"/>
    <property type="evidence" value="ECO:0007669"/>
    <property type="project" value="TreeGrafter"/>
</dbReference>
<feature type="coiled-coil region" evidence="4">
    <location>
        <begin position="382"/>
        <end position="417"/>
    </location>
</feature>
<evidence type="ECO:0000256" key="4">
    <source>
        <dbReference type="SAM" id="Coils"/>
    </source>
</evidence>
<keyword evidence="4" id="KW-0175">Coiled coil</keyword>
<dbReference type="InterPro" id="IPR050743">
    <property type="entry name" value="2-oxoacid_DH_E2_comp"/>
</dbReference>
<name>A0AAE0EM64_9CHLO</name>
<dbReference type="Pfam" id="PF00198">
    <property type="entry name" value="2-oxoacid_dh"/>
    <property type="match status" value="1"/>
</dbReference>
<evidence type="ECO:0000256" key="5">
    <source>
        <dbReference type="SAM" id="MobiDB-lite"/>
    </source>
</evidence>
<evidence type="ECO:0000256" key="3">
    <source>
        <dbReference type="ARBA" id="ARBA00023315"/>
    </source>
</evidence>
<gene>
    <name evidence="7" type="ORF">CYMTET_56833</name>
</gene>
<dbReference type="PANTHER" id="PTHR43178:SF14">
    <property type="entry name" value="LIPOAMIDE ACYLTRANSFERASE COMPONENT OF BRANCHED-CHAIN ALPHA-KETO ACID DEHYDROGENASE COMPLEX, MITOCHONDRIAL"/>
    <property type="match status" value="1"/>
</dbReference>
<dbReference type="GO" id="GO:0005739">
    <property type="term" value="C:mitochondrion"/>
    <property type="evidence" value="ECO:0007669"/>
    <property type="project" value="TreeGrafter"/>
</dbReference>